<dbReference type="Proteomes" id="UP001153069">
    <property type="component" value="Unassembled WGS sequence"/>
</dbReference>
<feature type="region of interest" description="Disordered" evidence="1">
    <location>
        <begin position="71"/>
        <end position="171"/>
    </location>
</feature>
<reference evidence="3" key="1">
    <citation type="submission" date="2020-06" db="EMBL/GenBank/DDBJ databases">
        <authorList>
            <consortium name="Plant Systems Biology data submission"/>
        </authorList>
    </citation>
    <scope>NUCLEOTIDE SEQUENCE</scope>
    <source>
        <strain evidence="3">D6</strain>
    </source>
</reference>
<feature type="region of interest" description="Disordered" evidence="1">
    <location>
        <begin position="183"/>
        <end position="226"/>
    </location>
</feature>
<evidence type="ECO:0000313" key="4">
    <source>
        <dbReference type="Proteomes" id="UP001153069"/>
    </source>
</evidence>
<evidence type="ECO:0000313" key="3">
    <source>
        <dbReference type="EMBL" id="CAB9522590.1"/>
    </source>
</evidence>
<proteinExistence type="predicted"/>
<gene>
    <name evidence="3" type="ORF">SEMRO_1321_G262460.1</name>
</gene>
<protein>
    <submittedName>
        <fullName evidence="3">Uncharacterized protein</fullName>
    </submittedName>
</protein>
<evidence type="ECO:0000256" key="1">
    <source>
        <dbReference type="SAM" id="MobiDB-lite"/>
    </source>
</evidence>
<organism evidence="3 4">
    <name type="scientific">Seminavis robusta</name>
    <dbReference type="NCBI Taxonomy" id="568900"/>
    <lineage>
        <taxon>Eukaryota</taxon>
        <taxon>Sar</taxon>
        <taxon>Stramenopiles</taxon>
        <taxon>Ochrophyta</taxon>
        <taxon>Bacillariophyta</taxon>
        <taxon>Bacillariophyceae</taxon>
        <taxon>Bacillariophycidae</taxon>
        <taxon>Naviculales</taxon>
        <taxon>Naviculaceae</taxon>
        <taxon>Seminavis</taxon>
    </lineage>
</organism>
<dbReference type="EMBL" id="CAICTM010001319">
    <property type="protein sequence ID" value="CAB9522590.1"/>
    <property type="molecule type" value="Genomic_DNA"/>
</dbReference>
<feature type="signal peptide" evidence="2">
    <location>
        <begin position="1"/>
        <end position="24"/>
    </location>
</feature>
<keyword evidence="2" id="KW-0732">Signal</keyword>
<name>A0A9N8EQ02_9STRA</name>
<sequence length="245" mass="25850">MRFLNLLLAVCILGVALKPISVFAKRANADTKAKQASNLAQGGGQLGEEETADGGGKGRIGKWTLGLSGLFSKNKDKDKDKNDATSMMHKQEQQLPGVADSDEQNQQKGDHDSRTSGIKTTSQPDAVDARTRASADATADTHDTANVKGSANNNEQNQQKGDHDSRTSGIKTTYQPDAVDARTADAGAHAHAHAHDTANVKGNEGKPLKGDQDSRTSGIKITNQPDAVDSRTAHANADAMLMLCP</sequence>
<feature type="chain" id="PRO_5040466721" evidence="2">
    <location>
        <begin position="25"/>
        <end position="245"/>
    </location>
</feature>
<feature type="compositionally biased region" description="Polar residues" evidence="1">
    <location>
        <begin position="147"/>
        <end position="159"/>
    </location>
</feature>
<accession>A0A9N8EQ02</accession>
<feature type="compositionally biased region" description="Polar residues" evidence="1">
    <location>
        <begin position="115"/>
        <end position="124"/>
    </location>
</feature>
<dbReference type="AlphaFoldDB" id="A0A9N8EQ02"/>
<feature type="compositionally biased region" description="Basic and acidic residues" evidence="1">
    <location>
        <begin position="127"/>
        <end position="145"/>
    </location>
</feature>
<feature type="compositionally biased region" description="Basic and acidic residues" evidence="1">
    <location>
        <begin position="193"/>
        <end position="214"/>
    </location>
</feature>
<feature type="compositionally biased region" description="Polar residues" evidence="1">
    <location>
        <begin position="215"/>
        <end position="225"/>
    </location>
</feature>
<evidence type="ECO:0000256" key="2">
    <source>
        <dbReference type="SAM" id="SignalP"/>
    </source>
</evidence>
<keyword evidence="4" id="KW-1185">Reference proteome</keyword>
<comment type="caution">
    <text evidence="3">The sequence shown here is derived from an EMBL/GenBank/DDBJ whole genome shotgun (WGS) entry which is preliminary data.</text>
</comment>
<feature type="compositionally biased region" description="Basic and acidic residues" evidence="1">
    <location>
        <begin position="73"/>
        <end position="83"/>
    </location>
</feature>
<feature type="region of interest" description="Disordered" evidence="1">
    <location>
        <begin position="32"/>
        <end position="59"/>
    </location>
</feature>